<keyword evidence="4" id="KW-0597">Phosphoprotein</keyword>
<evidence type="ECO:0000256" key="7">
    <source>
        <dbReference type="ARBA" id="ARBA00023012"/>
    </source>
</evidence>
<dbReference type="SUPFAM" id="SSF47384">
    <property type="entry name" value="Homodimeric domain of signal transducing histidine kinase"/>
    <property type="match status" value="1"/>
</dbReference>
<dbReference type="InterPro" id="IPR004358">
    <property type="entry name" value="Sig_transdc_His_kin-like_C"/>
</dbReference>
<dbReference type="Pfam" id="PF02518">
    <property type="entry name" value="HATPase_c"/>
    <property type="match status" value="1"/>
</dbReference>
<evidence type="ECO:0000256" key="4">
    <source>
        <dbReference type="ARBA" id="ARBA00022553"/>
    </source>
</evidence>
<evidence type="ECO:0000256" key="6">
    <source>
        <dbReference type="ARBA" id="ARBA00022777"/>
    </source>
</evidence>
<comment type="subcellular location">
    <subcellularLocation>
        <location evidence="2">Membrane</location>
    </subcellularLocation>
</comment>
<dbReference type="OrthoDB" id="9773956at2"/>
<evidence type="ECO:0000313" key="11">
    <source>
        <dbReference type="Proteomes" id="UP000185499"/>
    </source>
</evidence>
<keyword evidence="8" id="KW-1133">Transmembrane helix</keyword>
<feature type="transmembrane region" description="Helical" evidence="8">
    <location>
        <begin position="40"/>
        <end position="59"/>
    </location>
</feature>
<protein>
    <recommendedName>
        <fullName evidence="3">histidine kinase</fullName>
        <ecNumber evidence="3">2.7.13.3</ecNumber>
    </recommendedName>
</protein>
<dbReference type="RefSeq" id="WP_054745786.1">
    <property type="nucleotide sequence ID" value="NZ_AYYS01000029.1"/>
</dbReference>
<dbReference type="InterPro" id="IPR036890">
    <property type="entry name" value="HATPase_C_sf"/>
</dbReference>
<dbReference type="Proteomes" id="UP000185499">
    <property type="component" value="Chromosome"/>
</dbReference>
<dbReference type="InterPro" id="IPR036097">
    <property type="entry name" value="HisK_dim/P_sf"/>
</dbReference>
<dbReference type="PRINTS" id="PR00344">
    <property type="entry name" value="BCTRLSENSOR"/>
</dbReference>
<name>A0A1L6XCC1_9LACO</name>
<gene>
    <name evidence="10" type="ORF">LA20533_04825</name>
</gene>
<dbReference type="PANTHER" id="PTHR45453:SF1">
    <property type="entry name" value="PHOSPHATE REGULON SENSOR PROTEIN PHOR"/>
    <property type="match status" value="1"/>
</dbReference>
<dbReference type="Pfam" id="PF00512">
    <property type="entry name" value="HisKA"/>
    <property type="match status" value="1"/>
</dbReference>
<dbReference type="Gene3D" id="1.10.287.130">
    <property type="match status" value="1"/>
</dbReference>
<sequence>MNKIMHDSPEIRLVVKLGSVLIVILSGVFALAIVLLPEQFLLLLAVYLVAVSLVVFTLYRWLKLVNEKLAAIHELLKATGTGQSEYSLVQNDEGLFSKIHNELYRYRRQSEVQAVNLKQDRQQLTYAITNIAHQLRTPIATSGNMIDLLTPENLAESKKGLQQQNERLAGLVEQMVLLAKVDTHTLSNIKEPVNLNQLLTESLNFLLPAITTADLSFDYAVPQDIVVAVNRKLMQEALINIFKNNFEHAPKHSLIKVKAVQTPLSVILTIENAGEAIAETDLPHLFDRFYRGSQSAPNNMGIGLAIAKGIITATGGNVSVQNIAAGVSYRVDLFR</sequence>
<proteinExistence type="predicted"/>
<feature type="domain" description="Histidine kinase" evidence="9">
    <location>
        <begin position="130"/>
        <end position="335"/>
    </location>
</feature>
<keyword evidence="8" id="KW-0812">Transmembrane</keyword>
<dbReference type="GO" id="GO:0000155">
    <property type="term" value="F:phosphorelay sensor kinase activity"/>
    <property type="evidence" value="ECO:0007669"/>
    <property type="project" value="InterPro"/>
</dbReference>
<dbReference type="GO" id="GO:0016036">
    <property type="term" value="P:cellular response to phosphate starvation"/>
    <property type="evidence" value="ECO:0007669"/>
    <property type="project" value="TreeGrafter"/>
</dbReference>
<dbReference type="GO" id="GO:0004721">
    <property type="term" value="F:phosphoprotein phosphatase activity"/>
    <property type="evidence" value="ECO:0007669"/>
    <property type="project" value="TreeGrafter"/>
</dbReference>
<dbReference type="InterPro" id="IPR050351">
    <property type="entry name" value="BphY/WalK/GraS-like"/>
</dbReference>
<dbReference type="AlphaFoldDB" id="A0A1L6XCC1"/>
<evidence type="ECO:0000256" key="1">
    <source>
        <dbReference type="ARBA" id="ARBA00000085"/>
    </source>
</evidence>
<dbReference type="InterPro" id="IPR003594">
    <property type="entry name" value="HATPase_dom"/>
</dbReference>
<keyword evidence="11" id="KW-1185">Reference proteome</keyword>
<dbReference type="Gene3D" id="3.30.565.10">
    <property type="entry name" value="Histidine kinase-like ATPase, C-terminal domain"/>
    <property type="match status" value="1"/>
</dbReference>
<dbReference type="InterPro" id="IPR005467">
    <property type="entry name" value="His_kinase_dom"/>
</dbReference>
<evidence type="ECO:0000256" key="2">
    <source>
        <dbReference type="ARBA" id="ARBA00004370"/>
    </source>
</evidence>
<keyword evidence="5" id="KW-0808">Transferase</keyword>
<evidence type="ECO:0000256" key="3">
    <source>
        <dbReference type="ARBA" id="ARBA00012438"/>
    </source>
</evidence>
<dbReference type="KEGG" id="lah:LA20533_04825"/>
<keyword evidence="8" id="KW-0472">Membrane</keyword>
<evidence type="ECO:0000256" key="5">
    <source>
        <dbReference type="ARBA" id="ARBA00022679"/>
    </source>
</evidence>
<dbReference type="SMART" id="SM00388">
    <property type="entry name" value="HisKA"/>
    <property type="match status" value="1"/>
</dbReference>
<evidence type="ECO:0000259" key="9">
    <source>
        <dbReference type="PROSITE" id="PS50109"/>
    </source>
</evidence>
<dbReference type="PANTHER" id="PTHR45453">
    <property type="entry name" value="PHOSPHATE REGULON SENSOR PROTEIN PHOR"/>
    <property type="match status" value="1"/>
</dbReference>
<dbReference type="GO" id="GO:0005886">
    <property type="term" value="C:plasma membrane"/>
    <property type="evidence" value="ECO:0007669"/>
    <property type="project" value="TreeGrafter"/>
</dbReference>
<keyword evidence="6" id="KW-0418">Kinase</keyword>
<keyword evidence="7" id="KW-0902">Two-component regulatory system</keyword>
<dbReference type="SMART" id="SM00387">
    <property type="entry name" value="HATPase_c"/>
    <property type="match status" value="1"/>
</dbReference>
<dbReference type="EC" id="2.7.13.3" evidence="3"/>
<dbReference type="InterPro" id="IPR003661">
    <property type="entry name" value="HisK_dim/P_dom"/>
</dbReference>
<dbReference type="EMBL" id="CP018888">
    <property type="protein sequence ID" value="APT18626.1"/>
    <property type="molecule type" value="Genomic_DNA"/>
</dbReference>
<feature type="transmembrane region" description="Helical" evidence="8">
    <location>
        <begin position="13"/>
        <end position="34"/>
    </location>
</feature>
<organism evidence="10 11">
    <name type="scientific">Amylolactobacillus amylophilus DSM 20533 = JCM 1125</name>
    <dbReference type="NCBI Taxonomy" id="1423721"/>
    <lineage>
        <taxon>Bacteria</taxon>
        <taxon>Bacillati</taxon>
        <taxon>Bacillota</taxon>
        <taxon>Bacilli</taxon>
        <taxon>Lactobacillales</taxon>
        <taxon>Lactobacillaceae</taxon>
        <taxon>Amylolactobacillus</taxon>
    </lineage>
</organism>
<evidence type="ECO:0000313" key="10">
    <source>
        <dbReference type="EMBL" id="APT18626.1"/>
    </source>
</evidence>
<dbReference type="SUPFAM" id="SSF55874">
    <property type="entry name" value="ATPase domain of HSP90 chaperone/DNA topoisomerase II/histidine kinase"/>
    <property type="match status" value="1"/>
</dbReference>
<dbReference type="CDD" id="cd00082">
    <property type="entry name" value="HisKA"/>
    <property type="match status" value="1"/>
</dbReference>
<reference evidence="10 11" key="1">
    <citation type="submission" date="2016-12" db="EMBL/GenBank/DDBJ databases">
        <title>The whole genome sequencing and assembly of Lactobacillus amylophilus DSM 20533T strain.</title>
        <authorList>
            <person name="Lee Y.-J."/>
            <person name="Yi H."/>
            <person name="Bahn Y.-S."/>
            <person name="Kim J.F."/>
            <person name="Lee D.-W."/>
        </authorList>
    </citation>
    <scope>NUCLEOTIDE SEQUENCE [LARGE SCALE GENOMIC DNA]</scope>
    <source>
        <strain evidence="10 11">DSM 20533</strain>
    </source>
</reference>
<evidence type="ECO:0000256" key="8">
    <source>
        <dbReference type="SAM" id="Phobius"/>
    </source>
</evidence>
<comment type="catalytic activity">
    <reaction evidence="1">
        <text>ATP + protein L-histidine = ADP + protein N-phospho-L-histidine.</text>
        <dbReference type="EC" id="2.7.13.3"/>
    </reaction>
</comment>
<accession>A0A1L6XCC1</accession>
<dbReference type="PROSITE" id="PS50109">
    <property type="entry name" value="HIS_KIN"/>
    <property type="match status" value="1"/>
</dbReference>